<dbReference type="AlphaFoldDB" id="A0A6G0XLU1"/>
<dbReference type="EMBL" id="VJMJ01000037">
    <property type="protein sequence ID" value="KAF0741346.1"/>
    <property type="molecule type" value="Genomic_DNA"/>
</dbReference>
<dbReference type="VEuPathDB" id="FungiDB:AeMF1_016722"/>
<name>A0A6G0XLU1_9STRA</name>
<evidence type="ECO:0000313" key="2">
    <source>
        <dbReference type="EMBL" id="KAF0741346.1"/>
    </source>
</evidence>
<keyword evidence="1" id="KW-1133">Transmembrane helix</keyword>
<evidence type="ECO:0000256" key="1">
    <source>
        <dbReference type="SAM" id="Phobius"/>
    </source>
</evidence>
<sequence>MTKRFRENSSTDSAREDVNSSVIHVNDSFAHNNCNGAKKRRISLDLMMALQDVLDTYGRDDFDTTMTFSTKLGSASDHTLACWGRNAQVPLSIVAIVIESSYFPIQKCMFQALCRILRALVNGNFQFEFDKIHKSLPAVICDLLPSLDHDTDRIEPLNVRDRLNILNNTLQKVFSFRIRKCWIQEGSGKPRRLGTDGWIDLGERVLSFYRDDEKSSIVCLPYSQISDIRFNTNQNFARLFFKQGIIVSAGFAFDEEDYLTFRSCIQQCYLRGNAIEGGKVWHFGTISDSTSNVDNGFDDFDALEVTRVPFSPSPVAPRHVRGSPWSIDSNSKMAHECQKLACAHQSANSSSPPITDVFYCDLGKIKNTHARAEKTFDLLQRQTRNTTATITQALSQIGIDQVERVRIFETQTALPQLSCNIQDHLKEFGDESELVMTESLRHIKRAVDRCNKSNYGSCLITTSMITFVIVAVSWSIVCRLGLLASIGQL</sequence>
<gene>
    <name evidence="2" type="ORF">Ae201684_003457</name>
</gene>
<organism evidence="2 3">
    <name type="scientific">Aphanomyces euteiches</name>
    <dbReference type="NCBI Taxonomy" id="100861"/>
    <lineage>
        <taxon>Eukaryota</taxon>
        <taxon>Sar</taxon>
        <taxon>Stramenopiles</taxon>
        <taxon>Oomycota</taxon>
        <taxon>Saprolegniomycetes</taxon>
        <taxon>Saprolegniales</taxon>
        <taxon>Verrucalvaceae</taxon>
        <taxon>Aphanomyces</taxon>
    </lineage>
</organism>
<protein>
    <submittedName>
        <fullName evidence="2">Uncharacterized protein</fullName>
    </submittedName>
</protein>
<keyword evidence="1" id="KW-0472">Membrane</keyword>
<feature type="transmembrane region" description="Helical" evidence="1">
    <location>
        <begin position="459"/>
        <end position="482"/>
    </location>
</feature>
<dbReference type="Proteomes" id="UP000481153">
    <property type="component" value="Unassembled WGS sequence"/>
</dbReference>
<keyword evidence="3" id="KW-1185">Reference proteome</keyword>
<accession>A0A6G0XLU1</accession>
<keyword evidence="1" id="KW-0812">Transmembrane</keyword>
<comment type="caution">
    <text evidence="2">The sequence shown here is derived from an EMBL/GenBank/DDBJ whole genome shotgun (WGS) entry which is preliminary data.</text>
</comment>
<evidence type="ECO:0000313" key="3">
    <source>
        <dbReference type="Proteomes" id="UP000481153"/>
    </source>
</evidence>
<reference evidence="2 3" key="1">
    <citation type="submission" date="2019-07" db="EMBL/GenBank/DDBJ databases">
        <title>Genomics analysis of Aphanomyces spp. identifies a new class of oomycete effector associated with host adaptation.</title>
        <authorList>
            <person name="Gaulin E."/>
        </authorList>
    </citation>
    <scope>NUCLEOTIDE SEQUENCE [LARGE SCALE GENOMIC DNA]</scope>
    <source>
        <strain evidence="2 3">ATCC 201684</strain>
    </source>
</reference>
<proteinExistence type="predicted"/>